<dbReference type="AlphaFoldDB" id="A0A0G0BF59"/>
<dbReference type="PANTHER" id="PTHR43547">
    <property type="entry name" value="TWO-COMPONENT HISTIDINE KINASE"/>
    <property type="match status" value="1"/>
</dbReference>
<organism evidence="9 10">
    <name type="scientific">Candidatus Roizmanbacteria bacterium GW2011_GWA2_32_13</name>
    <dbReference type="NCBI Taxonomy" id="1618475"/>
    <lineage>
        <taxon>Bacteria</taxon>
        <taxon>Candidatus Roizmaniibacteriota</taxon>
    </lineage>
</organism>
<comment type="catalytic activity">
    <reaction evidence="1">
        <text>ATP + protein L-histidine = ADP + protein N-phospho-L-histidine.</text>
        <dbReference type="EC" id="2.7.13.3"/>
    </reaction>
</comment>
<dbReference type="PANTHER" id="PTHR43547:SF2">
    <property type="entry name" value="HYBRID SIGNAL TRANSDUCTION HISTIDINE KINASE C"/>
    <property type="match status" value="1"/>
</dbReference>
<evidence type="ECO:0000256" key="2">
    <source>
        <dbReference type="ARBA" id="ARBA00012438"/>
    </source>
</evidence>
<evidence type="ECO:0000313" key="9">
    <source>
        <dbReference type="EMBL" id="KKP37480.1"/>
    </source>
</evidence>
<dbReference type="FunFam" id="1.10.287.130:FF:000001">
    <property type="entry name" value="Two-component sensor histidine kinase"/>
    <property type="match status" value="1"/>
</dbReference>
<gene>
    <name evidence="9" type="ORF">UR23_C0003G0015</name>
</gene>
<keyword evidence="7" id="KW-0472">Membrane</keyword>
<dbReference type="SMART" id="SM00387">
    <property type="entry name" value="HATPase_c"/>
    <property type="match status" value="1"/>
</dbReference>
<evidence type="ECO:0000256" key="3">
    <source>
        <dbReference type="ARBA" id="ARBA00022553"/>
    </source>
</evidence>
<dbReference type="Proteomes" id="UP000034349">
    <property type="component" value="Unassembled WGS sequence"/>
</dbReference>
<dbReference type="Gene3D" id="1.10.287.130">
    <property type="match status" value="1"/>
</dbReference>
<dbReference type="Gene3D" id="3.30.565.10">
    <property type="entry name" value="Histidine kinase-like ATPase, C-terminal domain"/>
    <property type="match status" value="1"/>
</dbReference>
<dbReference type="GO" id="GO:0000155">
    <property type="term" value="F:phosphorelay sensor kinase activity"/>
    <property type="evidence" value="ECO:0007669"/>
    <property type="project" value="InterPro"/>
</dbReference>
<name>A0A0G0BF59_9BACT</name>
<evidence type="ECO:0000256" key="5">
    <source>
        <dbReference type="ARBA" id="ARBA00022777"/>
    </source>
</evidence>
<evidence type="ECO:0000256" key="1">
    <source>
        <dbReference type="ARBA" id="ARBA00000085"/>
    </source>
</evidence>
<dbReference type="PRINTS" id="PR00344">
    <property type="entry name" value="BCTRLSENSOR"/>
</dbReference>
<dbReference type="InterPro" id="IPR036890">
    <property type="entry name" value="HATPase_C_sf"/>
</dbReference>
<sequence>MTDPSVTNKPQEETLITQEMYKKNLELAERNKILTLLQKIDEIILSSVTKVDQIADQIVQCIINNSYFKTVFIYLINEQEGVLKPLAVGLKKTSNLISDDIFHVYYNGVISTSQEDNPLIKATKEGKMVEEKLLSSFISPPLSKESADNTQKALGIQKFIIHPFFMRNKPAGVIIFGLGEDQASYQYWNDLIIRLPEVISIAIDNALLYQQIEKDNEQLKELDRLKDEFVSVASHELRTPMTAIKSYLWMALNKSNKTLDPQVKNEITIAYGSTERLLKLVQDMLTISRIEGKRLQLQKEEFNFNEISQQAYDELKISAKEKEISFIFNIPEKPIFIIGDKEKLREVLQNIIGNALKFTPVKGKISFTIAEDENYLNFEVVNSGSYIPPEELPKLFHKFNRLNIEITNKNNAPVGTGLGLYITKQIVEMHSGSIDVASDENEGTIFHIKIPKNS</sequence>
<evidence type="ECO:0000259" key="8">
    <source>
        <dbReference type="PROSITE" id="PS50109"/>
    </source>
</evidence>
<dbReference type="SUPFAM" id="SSF55874">
    <property type="entry name" value="ATPase domain of HSP90 chaperone/DNA topoisomerase II/histidine kinase"/>
    <property type="match status" value="1"/>
</dbReference>
<dbReference type="PROSITE" id="PS50109">
    <property type="entry name" value="HIS_KIN"/>
    <property type="match status" value="1"/>
</dbReference>
<dbReference type="Pfam" id="PF00512">
    <property type="entry name" value="HisKA"/>
    <property type="match status" value="1"/>
</dbReference>
<dbReference type="Pfam" id="PF02518">
    <property type="entry name" value="HATPase_c"/>
    <property type="match status" value="1"/>
</dbReference>
<proteinExistence type="predicted"/>
<evidence type="ECO:0000313" key="10">
    <source>
        <dbReference type="Proteomes" id="UP000034349"/>
    </source>
</evidence>
<dbReference type="InterPro" id="IPR004358">
    <property type="entry name" value="Sig_transdc_His_kin-like_C"/>
</dbReference>
<dbReference type="SUPFAM" id="SSF55781">
    <property type="entry name" value="GAF domain-like"/>
    <property type="match status" value="1"/>
</dbReference>
<dbReference type="FunFam" id="3.30.565.10:FF:000006">
    <property type="entry name" value="Sensor histidine kinase WalK"/>
    <property type="match status" value="1"/>
</dbReference>
<keyword evidence="3" id="KW-0597">Phosphoprotein</keyword>
<protein>
    <recommendedName>
        <fullName evidence="2">histidine kinase</fullName>
        <ecNumber evidence="2">2.7.13.3</ecNumber>
    </recommendedName>
</protein>
<dbReference type="SUPFAM" id="SSF47384">
    <property type="entry name" value="Homodimeric domain of signal transducing histidine kinase"/>
    <property type="match status" value="1"/>
</dbReference>
<dbReference type="InterPro" id="IPR003661">
    <property type="entry name" value="HisK_dim/P_dom"/>
</dbReference>
<dbReference type="EC" id="2.7.13.3" evidence="2"/>
<dbReference type="EMBL" id="LBOK01000003">
    <property type="protein sequence ID" value="KKP37480.1"/>
    <property type="molecule type" value="Genomic_DNA"/>
</dbReference>
<accession>A0A0G0BF59</accession>
<dbReference type="CDD" id="cd00075">
    <property type="entry name" value="HATPase"/>
    <property type="match status" value="1"/>
</dbReference>
<keyword evidence="6" id="KW-0902">Two-component regulatory system</keyword>
<dbReference type="InterPro" id="IPR005467">
    <property type="entry name" value="His_kinase_dom"/>
</dbReference>
<dbReference type="InterPro" id="IPR029016">
    <property type="entry name" value="GAF-like_dom_sf"/>
</dbReference>
<keyword evidence="4" id="KW-0808">Transferase</keyword>
<keyword evidence="5" id="KW-0418">Kinase</keyword>
<dbReference type="CDD" id="cd00082">
    <property type="entry name" value="HisKA"/>
    <property type="match status" value="1"/>
</dbReference>
<dbReference type="SMART" id="SM00388">
    <property type="entry name" value="HisKA"/>
    <property type="match status" value="1"/>
</dbReference>
<evidence type="ECO:0000256" key="6">
    <source>
        <dbReference type="ARBA" id="ARBA00023012"/>
    </source>
</evidence>
<dbReference type="PATRIC" id="fig|1618475.3.peg.53"/>
<feature type="domain" description="Histidine kinase" evidence="8">
    <location>
        <begin position="232"/>
        <end position="454"/>
    </location>
</feature>
<dbReference type="Gene3D" id="3.30.450.40">
    <property type="match status" value="1"/>
</dbReference>
<dbReference type="InterPro" id="IPR003594">
    <property type="entry name" value="HATPase_dom"/>
</dbReference>
<dbReference type="InterPro" id="IPR036097">
    <property type="entry name" value="HisK_dim/P_sf"/>
</dbReference>
<evidence type="ECO:0000256" key="7">
    <source>
        <dbReference type="ARBA" id="ARBA00023136"/>
    </source>
</evidence>
<reference evidence="9 10" key="1">
    <citation type="journal article" date="2015" name="Nature">
        <title>rRNA introns, odd ribosomes, and small enigmatic genomes across a large radiation of phyla.</title>
        <authorList>
            <person name="Brown C.T."/>
            <person name="Hug L.A."/>
            <person name="Thomas B.C."/>
            <person name="Sharon I."/>
            <person name="Castelle C.J."/>
            <person name="Singh A."/>
            <person name="Wilkins M.J."/>
            <person name="Williams K.H."/>
            <person name="Banfield J.F."/>
        </authorList>
    </citation>
    <scope>NUCLEOTIDE SEQUENCE [LARGE SCALE GENOMIC DNA]</scope>
</reference>
<comment type="caution">
    <text evidence="9">The sequence shown here is derived from an EMBL/GenBank/DDBJ whole genome shotgun (WGS) entry which is preliminary data.</text>
</comment>
<evidence type="ECO:0000256" key="4">
    <source>
        <dbReference type="ARBA" id="ARBA00022679"/>
    </source>
</evidence>